<dbReference type="PANTHER" id="PTHR14383">
    <property type="entry name" value="SWAP-70 RECOMBINASE"/>
    <property type="match status" value="1"/>
</dbReference>
<organism evidence="3">
    <name type="scientific">Menopon gallinae</name>
    <name type="common">poultry shaft louse</name>
    <dbReference type="NCBI Taxonomy" id="328185"/>
    <lineage>
        <taxon>Eukaryota</taxon>
        <taxon>Metazoa</taxon>
        <taxon>Ecdysozoa</taxon>
        <taxon>Arthropoda</taxon>
        <taxon>Hexapoda</taxon>
        <taxon>Insecta</taxon>
        <taxon>Pterygota</taxon>
        <taxon>Neoptera</taxon>
        <taxon>Paraneoptera</taxon>
        <taxon>Psocodea</taxon>
        <taxon>Troctomorpha</taxon>
        <taxon>Phthiraptera</taxon>
        <taxon>Amblycera</taxon>
        <taxon>Menoponidae</taxon>
        <taxon>Menopon</taxon>
    </lineage>
</organism>
<accession>A0AAW2HX24</accession>
<dbReference type="PANTHER" id="PTHR14383:SF5">
    <property type="entry name" value="RUN DOMAIN-CONTAINING PROTEIN"/>
    <property type="match status" value="1"/>
</dbReference>
<gene>
    <name evidence="3" type="ORF">PYX00_002691</name>
</gene>
<dbReference type="PROSITE" id="PS50003">
    <property type="entry name" value="PH_DOMAIN"/>
    <property type="match status" value="1"/>
</dbReference>
<reference evidence="3" key="1">
    <citation type="journal article" date="2024" name="Gigascience">
        <title>Chromosome-level genome of the poultry shaft louse Menopon gallinae provides insight into the host-switching and adaptive evolution of parasitic lice.</title>
        <authorList>
            <person name="Xu Y."/>
            <person name="Ma L."/>
            <person name="Liu S."/>
            <person name="Liang Y."/>
            <person name="Liu Q."/>
            <person name="He Z."/>
            <person name="Tian L."/>
            <person name="Duan Y."/>
            <person name="Cai W."/>
            <person name="Li H."/>
            <person name="Song F."/>
        </authorList>
    </citation>
    <scope>NUCLEOTIDE SEQUENCE</scope>
    <source>
        <strain evidence="3">Cailab_2023a</strain>
    </source>
</reference>
<protein>
    <recommendedName>
        <fullName evidence="2">PH domain-containing protein</fullName>
    </recommendedName>
</protein>
<dbReference type="Pfam" id="PF00169">
    <property type="entry name" value="PH"/>
    <property type="match status" value="1"/>
</dbReference>
<keyword evidence="1" id="KW-0175">Coiled coil</keyword>
<dbReference type="SMART" id="SM00233">
    <property type="entry name" value="PH"/>
    <property type="match status" value="1"/>
</dbReference>
<evidence type="ECO:0000256" key="1">
    <source>
        <dbReference type="SAM" id="Coils"/>
    </source>
</evidence>
<dbReference type="Gene3D" id="2.30.29.30">
    <property type="entry name" value="Pleckstrin-homology domain (PH domain)/Phosphotyrosine-binding domain (PTB)"/>
    <property type="match status" value="1"/>
</dbReference>
<feature type="coiled-coil region" evidence="1">
    <location>
        <begin position="352"/>
        <end position="508"/>
    </location>
</feature>
<dbReference type="Pfam" id="PF25530">
    <property type="entry name" value="EF-hand_SWAP70_N"/>
    <property type="match status" value="1"/>
</dbReference>
<dbReference type="SUPFAM" id="SSF50729">
    <property type="entry name" value="PH domain-like"/>
    <property type="match status" value="1"/>
</dbReference>
<dbReference type="EMBL" id="JARGDH010000002">
    <property type="protein sequence ID" value="KAL0274595.1"/>
    <property type="molecule type" value="Genomic_DNA"/>
</dbReference>
<feature type="domain" description="PH" evidence="2">
    <location>
        <begin position="217"/>
        <end position="314"/>
    </location>
</feature>
<dbReference type="GO" id="GO:0005634">
    <property type="term" value="C:nucleus"/>
    <property type="evidence" value="ECO:0007669"/>
    <property type="project" value="TreeGrafter"/>
</dbReference>
<dbReference type="InterPro" id="IPR011993">
    <property type="entry name" value="PH-like_dom_sf"/>
</dbReference>
<sequence>MVPMLKNVRNGIWHAFHSLSTDNNETVYKSKLKVLTANIGILLDLYGVEKGLDHYRSTSTLNFEQFQFYLANEVFSSIPDNLSLRESLQLEDKIEEVCWLVCQKNYLHRDNANFTESTVKHLFRIFCFLADLVPMPPTQDSFQVVMHTSEVGRLSEDLANSLGLEWDAEDFESITKVTSAFRFPLFIAFLEGRFSRVVEPEPFQEAVVEMYRTLIHDVIKKGHLLKRGYLLPSLKEYWFVLQTTELTYYKGQGENEPCGCIPLNPQSRVDALPSTGKDKVHRITISSMDRSYELATFDRRSRLQWMSAIQLAITNSGGKESYQRMLANRRKLQRDAGTLKIKEETLRRKYQKQEMKSTKEKLKQEIEAREAADQKAKELQDSLEIHQNKAKELSDVLNRLEKLLKEETQAKRDEEIVRNLQARVLREEWEKREELERLQEEQRKMLEQEREKRMAFEKLQMVKEQQLKEAEERLRDLEVERQALDKELHAAREKIQTSEKSKEMLEAQLRAPRFGVELPNRGPRDILPAKV</sequence>
<proteinExistence type="predicted"/>
<evidence type="ECO:0000313" key="3">
    <source>
        <dbReference type="EMBL" id="KAL0274595.1"/>
    </source>
</evidence>
<comment type="caution">
    <text evidence="3">The sequence shown here is derived from an EMBL/GenBank/DDBJ whole genome shotgun (WGS) entry which is preliminary data.</text>
</comment>
<name>A0AAW2HX24_9NEOP</name>
<evidence type="ECO:0000259" key="2">
    <source>
        <dbReference type="PROSITE" id="PS50003"/>
    </source>
</evidence>
<dbReference type="InterPro" id="IPR001849">
    <property type="entry name" value="PH_domain"/>
</dbReference>
<dbReference type="InterPro" id="IPR057836">
    <property type="entry name" value="EF-hand_SWAP70_N"/>
</dbReference>
<dbReference type="AlphaFoldDB" id="A0AAW2HX24"/>
<dbReference type="GO" id="GO:0005737">
    <property type="term" value="C:cytoplasm"/>
    <property type="evidence" value="ECO:0007669"/>
    <property type="project" value="TreeGrafter"/>
</dbReference>